<evidence type="ECO:0000256" key="1">
    <source>
        <dbReference type="ARBA" id="ARBA00023125"/>
    </source>
</evidence>
<dbReference type="EMBL" id="CP041692">
    <property type="protein sequence ID" value="QDP95844.1"/>
    <property type="molecule type" value="Genomic_DNA"/>
</dbReference>
<organism evidence="5 6">
    <name type="scientific">Microlunatus elymi</name>
    <dbReference type="NCBI Taxonomy" id="2596828"/>
    <lineage>
        <taxon>Bacteria</taxon>
        <taxon>Bacillati</taxon>
        <taxon>Actinomycetota</taxon>
        <taxon>Actinomycetes</taxon>
        <taxon>Propionibacteriales</taxon>
        <taxon>Propionibacteriaceae</taxon>
        <taxon>Microlunatus</taxon>
    </lineage>
</organism>
<dbReference type="InterPro" id="IPR000424">
    <property type="entry name" value="Primosome_PriB/ssb"/>
</dbReference>
<evidence type="ECO:0000256" key="4">
    <source>
        <dbReference type="SAM" id="MobiDB-lite"/>
    </source>
</evidence>
<dbReference type="CDD" id="cd04496">
    <property type="entry name" value="SSB_OBF"/>
    <property type="match status" value="1"/>
</dbReference>
<dbReference type="PANTHER" id="PTHR10302">
    <property type="entry name" value="SINGLE-STRANDED DNA-BINDING PROTEIN"/>
    <property type="match status" value="1"/>
</dbReference>
<dbReference type="Pfam" id="PF00436">
    <property type="entry name" value="SSB"/>
    <property type="match status" value="1"/>
</dbReference>
<dbReference type="PIRSF" id="PIRSF002070">
    <property type="entry name" value="SSB"/>
    <property type="match status" value="1"/>
</dbReference>
<dbReference type="AlphaFoldDB" id="A0A516PXD7"/>
<gene>
    <name evidence="5" type="ORF">FOE78_07975</name>
</gene>
<dbReference type="KEGG" id="mik:FOE78_07975"/>
<dbReference type="RefSeq" id="WP_143985810.1">
    <property type="nucleotide sequence ID" value="NZ_CP041692.1"/>
</dbReference>
<proteinExistence type="predicted"/>
<feature type="compositionally biased region" description="Acidic residues" evidence="4">
    <location>
        <begin position="122"/>
        <end position="139"/>
    </location>
</feature>
<dbReference type="SUPFAM" id="SSF50249">
    <property type="entry name" value="Nucleic acid-binding proteins"/>
    <property type="match status" value="1"/>
</dbReference>
<feature type="region of interest" description="Disordered" evidence="4">
    <location>
        <begin position="114"/>
        <end position="139"/>
    </location>
</feature>
<sequence length="154" mass="16767">MDATLTINGNVGSAVDFGRTPQTGVARATFRLACTPRIYRNGNWVDDYTTWITVTCWRQLAEHVASSLNKGDPVIVTGRLRTQVWDDDGGHHQRMVLEATQVGHDLTRGVSTFSRAPRAESDSESAPDDDAAIEQPDGSDAELAGVERLEEVAV</sequence>
<dbReference type="PROSITE" id="PS50935">
    <property type="entry name" value="SSB"/>
    <property type="match status" value="1"/>
</dbReference>
<evidence type="ECO:0000313" key="5">
    <source>
        <dbReference type="EMBL" id="QDP95844.1"/>
    </source>
</evidence>
<protein>
    <recommendedName>
        <fullName evidence="2 3">Single-stranded DNA-binding protein</fullName>
    </recommendedName>
</protein>
<name>A0A516PXD7_9ACTN</name>
<keyword evidence="6" id="KW-1185">Reference proteome</keyword>
<dbReference type="OrthoDB" id="4427276at2"/>
<reference evidence="5 6" key="1">
    <citation type="submission" date="2019-07" db="EMBL/GenBank/DDBJ databases">
        <title>Microlunatus dokdonensis sp. nov. isolated from the rhizospheric soil of the wild plant Elymus tsukushiensis.</title>
        <authorList>
            <person name="Ghim S.-Y."/>
            <person name="Hwang Y.-J."/>
            <person name="Son J.-S."/>
            <person name="Shin J.-H."/>
        </authorList>
    </citation>
    <scope>NUCLEOTIDE SEQUENCE [LARGE SCALE GENOMIC DNA]</scope>
    <source>
        <strain evidence="5 6">KUDC0627</strain>
    </source>
</reference>
<dbReference type="NCBIfam" id="TIGR00621">
    <property type="entry name" value="ssb"/>
    <property type="match status" value="1"/>
</dbReference>
<evidence type="ECO:0000313" key="6">
    <source>
        <dbReference type="Proteomes" id="UP000319263"/>
    </source>
</evidence>
<dbReference type="Proteomes" id="UP000319263">
    <property type="component" value="Chromosome"/>
</dbReference>
<keyword evidence="1 2" id="KW-0238">DNA-binding</keyword>
<accession>A0A516PXD7</accession>
<dbReference type="GO" id="GO:0009295">
    <property type="term" value="C:nucleoid"/>
    <property type="evidence" value="ECO:0007669"/>
    <property type="project" value="TreeGrafter"/>
</dbReference>
<dbReference type="InterPro" id="IPR011344">
    <property type="entry name" value="ssDNA-bd"/>
</dbReference>
<evidence type="ECO:0000256" key="2">
    <source>
        <dbReference type="PIRNR" id="PIRNR002070"/>
    </source>
</evidence>
<dbReference type="GO" id="GO:0003697">
    <property type="term" value="F:single-stranded DNA binding"/>
    <property type="evidence" value="ECO:0007669"/>
    <property type="project" value="InterPro"/>
</dbReference>
<dbReference type="Gene3D" id="2.40.50.140">
    <property type="entry name" value="Nucleic acid-binding proteins"/>
    <property type="match status" value="1"/>
</dbReference>
<dbReference type="GO" id="GO:0006260">
    <property type="term" value="P:DNA replication"/>
    <property type="evidence" value="ECO:0007669"/>
    <property type="project" value="InterPro"/>
</dbReference>
<dbReference type="InterPro" id="IPR012340">
    <property type="entry name" value="NA-bd_OB-fold"/>
</dbReference>
<dbReference type="PANTHER" id="PTHR10302:SF27">
    <property type="entry name" value="SINGLE-STRANDED DNA-BINDING PROTEIN"/>
    <property type="match status" value="1"/>
</dbReference>
<evidence type="ECO:0000256" key="3">
    <source>
        <dbReference type="RuleBase" id="RU000524"/>
    </source>
</evidence>